<protein>
    <recommendedName>
        <fullName evidence="3">Pentatricopeptide repeat-containing protein</fullName>
    </recommendedName>
</protein>
<evidence type="ECO:0000313" key="1">
    <source>
        <dbReference type="EMBL" id="KAL3767700.1"/>
    </source>
</evidence>
<dbReference type="Proteomes" id="UP001530315">
    <property type="component" value="Unassembled WGS sequence"/>
</dbReference>
<name>A0ABD3N4S0_9STRA</name>
<gene>
    <name evidence="1" type="ORF">ACHAW5_007464</name>
</gene>
<sequence length="121" mass="13313">MKMCMISPSGQKSCNQSTASEWQWGGGDITAVKPLCRDIALHAMGGIENGGVSQDAVFLFEIIHEGHPVSSNALLGLAHSMEFDGDWQSSVNFLKKFYRFGLPQRTTTWQSSFELGKISRS</sequence>
<proteinExistence type="predicted"/>
<comment type="caution">
    <text evidence="1">The sequence shown here is derived from an EMBL/GenBank/DDBJ whole genome shotgun (WGS) entry which is preliminary data.</text>
</comment>
<keyword evidence="2" id="KW-1185">Reference proteome</keyword>
<dbReference type="AlphaFoldDB" id="A0ABD3N4S0"/>
<accession>A0ABD3N4S0</accession>
<evidence type="ECO:0008006" key="3">
    <source>
        <dbReference type="Google" id="ProtNLM"/>
    </source>
</evidence>
<organism evidence="1 2">
    <name type="scientific">Stephanodiscus triporus</name>
    <dbReference type="NCBI Taxonomy" id="2934178"/>
    <lineage>
        <taxon>Eukaryota</taxon>
        <taxon>Sar</taxon>
        <taxon>Stramenopiles</taxon>
        <taxon>Ochrophyta</taxon>
        <taxon>Bacillariophyta</taxon>
        <taxon>Coscinodiscophyceae</taxon>
        <taxon>Thalassiosirophycidae</taxon>
        <taxon>Stephanodiscales</taxon>
        <taxon>Stephanodiscaceae</taxon>
        <taxon>Stephanodiscus</taxon>
    </lineage>
</organism>
<dbReference type="EMBL" id="JALLAZ020001697">
    <property type="protein sequence ID" value="KAL3767700.1"/>
    <property type="molecule type" value="Genomic_DNA"/>
</dbReference>
<reference evidence="1 2" key="1">
    <citation type="submission" date="2024-10" db="EMBL/GenBank/DDBJ databases">
        <title>Updated reference genomes for cyclostephanoid diatoms.</title>
        <authorList>
            <person name="Roberts W.R."/>
            <person name="Alverson A.J."/>
        </authorList>
    </citation>
    <scope>NUCLEOTIDE SEQUENCE [LARGE SCALE GENOMIC DNA]</scope>
    <source>
        <strain evidence="1 2">AJA276-08</strain>
    </source>
</reference>
<evidence type="ECO:0000313" key="2">
    <source>
        <dbReference type="Proteomes" id="UP001530315"/>
    </source>
</evidence>